<dbReference type="Proteomes" id="UP001066276">
    <property type="component" value="Chromosome 3_2"/>
</dbReference>
<dbReference type="PANTHER" id="PTHR31635">
    <property type="entry name" value="REVERSE TRANSCRIPTASE DOMAIN-CONTAINING PROTEIN-RELATED"/>
    <property type="match status" value="1"/>
</dbReference>
<gene>
    <name evidence="1" type="ORF">NDU88_003281</name>
</gene>
<evidence type="ECO:0000313" key="2">
    <source>
        <dbReference type="Proteomes" id="UP001066276"/>
    </source>
</evidence>
<keyword evidence="2" id="KW-1185">Reference proteome</keyword>
<name>A0AAV7TN31_PLEWA</name>
<dbReference type="EMBL" id="JANPWB010000006">
    <property type="protein sequence ID" value="KAJ1178032.1"/>
    <property type="molecule type" value="Genomic_DNA"/>
</dbReference>
<evidence type="ECO:0000313" key="1">
    <source>
        <dbReference type="EMBL" id="KAJ1178032.1"/>
    </source>
</evidence>
<dbReference type="AlphaFoldDB" id="A0AAV7TN31"/>
<protein>
    <recommendedName>
        <fullName evidence="3">Reverse transcriptase domain-containing protein</fullName>
    </recommendedName>
</protein>
<sequence>MVDQAKEIGKVFLTHYPNIYTPKSATSKELINKYLGSVSLPGLDQELQSALLQPITEIEVAEALRDSPNGKAPGEDCLPAELYKILFNQIAATLATLFNAILDGKKVPSLFTQAVIVSFLKKDGPAEKPDSYHPISLLNNDYKILMKIWAARITPLAQGLRHHDQCGFLPGRFISA</sequence>
<comment type="caution">
    <text evidence="1">The sequence shown here is derived from an EMBL/GenBank/DDBJ whole genome shotgun (WGS) entry which is preliminary data.</text>
</comment>
<organism evidence="1 2">
    <name type="scientific">Pleurodeles waltl</name>
    <name type="common">Iberian ribbed newt</name>
    <dbReference type="NCBI Taxonomy" id="8319"/>
    <lineage>
        <taxon>Eukaryota</taxon>
        <taxon>Metazoa</taxon>
        <taxon>Chordata</taxon>
        <taxon>Craniata</taxon>
        <taxon>Vertebrata</taxon>
        <taxon>Euteleostomi</taxon>
        <taxon>Amphibia</taxon>
        <taxon>Batrachia</taxon>
        <taxon>Caudata</taxon>
        <taxon>Salamandroidea</taxon>
        <taxon>Salamandridae</taxon>
        <taxon>Pleurodelinae</taxon>
        <taxon>Pleurodeles</taxon>
    </lineage>
</organism>
<reference evidence="1" key="1">
    <citation type="journal article" date="2022" name="bioRxiv">
        <title>Sequencing and chromosome-scale assembly of the giantPleurodeles waltlgenome.</title>
        <authorList>
            <person name="Brown T."/>
            <person name="Elewa A."/>
            <person name="Iarovenko S."/>
            <person name="Subramanian E."/>
            <person name="Araus A.J."/>
            <person name="Petzold A."/>
            <person name="Susuki M."/>
            <person name="Suzuki K.-i.T."/>
            <person name="Hayashi T."/>
            <person name="Toyoda A."/>
            <person name="Oliveira C."/>
            <person name="Osipova E."/>
            <person name="Leigh N.D."/>
            <person name="Simon A."/>
            <person name="Yun M.H."/>
        </authorList>
    </citation>
    <scope>NUCLEOTIDE SEQUENCE</scope>
    <source>
        <strain evidence="1">20211129_DDA</strain>
        <tissue evidence="1">Liver</tissue>
    </source>
</reference>
<dbReference type="PANTHER" id="PTHR31635:SF196">
    <property type="entry name" value="REVERSE TRANSCRIPTASE DOMAIN-CONTAINING PROTEIN-RELATED"/>
    <property type="match status" value="1"/>
</dbReference>
<accession>A0AAV7TN31</accession>
<evidence type="ECO:0008006" key="3">
    <source>
        <dbReference type="Google" id="ProtNLM"/>
    </source>
</evidence>
<proteinExistence type="predicted"/>